<evidence type="ECO:0000256" key="6">
    <source>
        <dbReference type="SAM" id="MobiDB-lite"/>
    </source>
</evidence>
<dbReference type="PANTHER" id="PTHR23506">
    <property type="entry name" value="GH10249P"/>
    <property type="match status" value="1"/>
</dbReference>
<dbReference type="CDD" id="cd17325">
    <property type="entry name" value="MFS_MdtG_SLC18_like"/>
    <property type="match status" value="1"/>
</dbReference>
<accession>A0A4Y7TYL1</accession>
<gene>
    <name evidence="9" type="ORF">FA13DRAFT_1850277</name>
</gene>
<dbReference type="InterPro" id="IPR011701">
    <property type="entry name" value="MFS"/>
</dbReference>
<feature type="transmembrane region" description="Helical" evidence="7">
    <location>
        <begin position="12"/>
        <end position="32"/>
    </location>
</feature>
<dbReference type="InterPro" id="IPR050930">
    <property type="entry name" value="MFS_Vesicular_Transporter"/>
</dbReference>
<feature type="transmembrane region" description="Helical" evidence="7">
    <location>
        <begin position="140"/>
        <end position="161"/>
    </location>
</feature>
<evidence type="ECO:0000313" key="10">
    <source>
        <dbReference type="Proteomes" id="UP000298030"/>
    </source>
</evidence>
<feature type="domain" description="Major facilitator superfamily (MFS) profile" evidence="8">
    <location>
        <begin position="14"/>
        <end position="428"/>
    </location>
</feature>
<dbReference type="OrthoDB" id="440553at2759"/>
<feature type="transmembrane region" description="Helical" evidence="7">
    <location>
        <begin position="79"/>
        <end position="96"/>
    </location>
</feature>
<dbReference type="Gene3D" id="1.20.1250.20">
    <property type="entry name" value="MFS general substrate transporter like domains"/>
    <property type="match status" value="2"/>
</dbReference>
<feature type="transmembrane region" description="Helical" evidence="7">
    <location>
        <begin position="401"/>
        <end position="422"/>
    </location>
</feature>
<feature type="transmembrane region" description="Helical" evidence="7">
    <location>
        <begin position="167"/>
        <end position="188"/>
    </location>
</feature>
<comment type="subcellular location">
    <subcellularLocation>
        <location evidence="1">Membrane</location>
        <topology evidence="1">Multi-pass membrane protein</topology>
    </subcellularLocation>
</comment>
<evidence type="ECO:0000256" key="5">
    <source>
        <dbReference type="ARBA" id="ARBA00023136"/>
    </source>
</evidence>
<dbReference type="GO" id="GO:0016020">
    <property type="term" value="C:membrane"/>
    <property type="evidence" value="ECO:0007669"/>
    <property type="project" value="UniProtKB-SubCell"/>
</dbReference>
<keyword evidence="3 7" id="KW-0812">Transmembrane</keyword>
<dbReference type="AlphaFoldDB" id="A0A4Y7TYL1"/>
<feature type="transmembrane region" description="Helical" evidence="7">
    <location>
        <begin position="310"/>
        <end position="328"/>
    </location>
</feature>
<dbReference type="SUPFAM" id="SSF103473">
    <property type="entry name" value="MFS general substrate transporter"/>
    <property type="match status" value="1"/>
</dbReference>
<evidence type="ECO:0000256" key="1">
    <source>
        <dbReference type="ARBA" id="ARBA00004141"/>
    </source>
</evidence>
<comment type="caution">
    <text evidence="9">The sequence shown here is derived from an EMBL/GenBank/DDBJ whole genome shotgun (WGS) entry which is preliminary data.</text>
</comment>
<feature type="transmembrane region" description="Helical" evidence="7">
    <location>
        <begin position="52"/>
        <end position="72"/>
    </location>
</feature>
<reference evidence="9 10" key="1">
    <citation type="journal article" date="2019" name="Nat. Ecol. Evol.">
        <title>Megaphylogeny resolves global patterns of mushroom evolution.</title>
        <authorList>
            <person name="Varga T."/>
            <person name="Krizsan K."/>
            <person name="Foldi C."/>
            <person name="Dima B."/>
            <person name="Sanchez-Garcia M."/>
            <person name="Sanchez-Ramirez S."/>
            <person name="Szollosi G.J."/>
            <person name="Szarkandi J.G."/>
            <person name="Papp V."/>
            <person name="Albert L."/>
            <person name="Andreopoulos W."/>
            <person name="Angelini C."/>
            <person name="Antonin V."/>
            <person name="Barry K.W."/>
            <person name="Bougher N.L."/>
            <person name="Buchanan P."/>
            <person name="Buyck B."/>
            <person name="Bense V."/>
            <person name="Catcheside P."/>
            <person name="Chovatia M."/>
            <person name="Cooper J."/>
            <person name="Damon W."/>
            <person name="Desjardin D."/>
            <person name="Finy P."/>
            <person name="Geml J."/>
            <person name="Haridas S."/>
            <person name="Hughes K."/>
            <person name="Justo A."/>
            <person name="Karasinski D."/>
            <person name="Kautmanova I."/>
            <person name="Kiss B."/>
            <person name="Kocsube S."/>
            <person name="Kotiranta H."/>
            <person name="LaButti K.M."/>
            <person name="Lechner B.E."/>
            <person name="Liimatainen K."/>
            <person name="Lipzen A."/>
            <person name="Lukacs Z."/>
            <person name="Mihaltcheva S."/>
            <person name="Morgado L.N."/>
            <person name="Niskanen T."/>
            <person name="Noordeloos M.E."/>
            <person name="Ohm R.A."/>
            <person name="Ortiz-Santana B."/>
            <person name="Ovrebo C."/>
            <person name="Racz N."/>
            <person name="Riley R."/>
            <person name="Savchenko A."/>
            <person name="Shiryaev A."/>
            <person name="Soop K."/>
            <person name="Spirin V."/>
            <person name="Szebenyi C."/>
            <person name="Tomsovsky M."/>
            <person name="Tulloss R.E."/>
            <person name="Uehling J."/>
            <person name="Grigoriev I.V."/>
            <person name="Vagvolgyi C."/>
            <person name="Papp T."/>
            <person name="Martin F.M."/>
            <person name="Miettinen O."/>
            <person name="Hibbett D.S."/>
            <person name="Nagy L.G."/>
        </authorList>
    </citation>
    <scope>NUCLEOTIDE SEQUENCE [LARGE SCALE GENOMIC DNA]</scope>
    <source>
        <strain evidence="9 10">FP101781</strain>
    </source>
</reference>
<proteinExistence type="predicted"/>
<organism evidence="9 10">
    <name type="scientific">Coprinellus micaceus</name>
    <name type="common">Glistening ink-cap mushroom</name>
    <name type="synonym">Coprinus micaceus</name>
    <dbReference type="NCBI Taxonomy" id="71717"/>
    <lineage>
        <taxon>Eukaryota</taxon>
        <taxon>Fungi</taxon>
        <taxon>Dikarya</taxon>
        <taxon>Basidiomycota</taxon>
        <taxon>Agaricomycotina</taxon>
        <taxon>Agaricomycetes</taxon>
        <taxon>Agaricomycetidae</taxon>
        <taxon>Agaricales</taxon>
        <taxon>Agaricineae</taxon>
        <taxon>Psathyrellaceae</taxon>
        <taxon>Coprinellus</taxon>
    </lineage>
</organism>
<protein>
    <submittedName>
        <fullName evidence="9">MFS general substrate transporter</fullName>
    </submittedName>
</protein>
<keyword evidence="4 7" id="KW-1133">Transmembrane helix</keyword>
<evidence type="ECO:0000259" key="8">
    <source>
        <dbReference type="PROSITE" id="PS50850"/>
    </source>
</evidence>
<dbReference type="Proteomes" id="UP000298030">
    <property type="component" value="Unassembled WGS sequence"/>
</dbReference>
<feature type="transmembrane region" description="Helical" evidence="7">
    <location>
        <begin position="281"/>
        <end position="303"/>
    </location>
</feature>
<evidence type="ECO:0000256" key="3">
    <source>
        <dbReference type="ARBA" id="ARBA00022692"/>
    </source>
</evidence>
<feature type="transmembrane region" description="Helical" evidence="7">
    <location>
        <begin position="102"/>
        <end position="128"/>
    </location>
</feature>
<feature type="transmembrane region" description="Helical" evidence="7">
    <location>
        <begin position="334"/>
        <end position="360"/>
    </location>
</feature>
<dbReference type="GO" id="GO:0022857">
    <property type="term" value="F:transmembrane transporter activity"/>
    <property type="evidence" value="ECO:0007669"/>
    <property type="project" value="InterPro"/>
</dbReference>
<dbReference type="EMBL" id="QPFP01000002">
    <property type="protein sequence ID" value="TEB39101.1"/>
    <property type="molecule type" value="Genomic_DNA"/>
</dbReference>
<keyword evidence="2" id="KW-0813">Transport</keyword>
<feature type="region of interest" description="Disordered" evidence="6">
    <location>
        <begin position="206"/>
        <end position="225"/>
    </location>
</feature>
<evidence type="ECO:0000313" key="9">
    <source>
        <dbReference type="EMBL" id="TEB39101.1"/>
    </source>
</evidence>
<feature type="transmembrane region" description="Helical" evidence="7">
    <location>
        <begin position="372"/>
        <end position="395"/>
    </location>
</feature>
<dbReference type="Pfam" id="PF07690">
    <property type="entry name" value="MFS_1"/>
    <property type="match status" value="1"/>
</dbReference>
<dbReference type="STRING" id="71717.A0A4Y7TYL1"/>
<dbReference type="InterPro" id="IPR036259">
    <property type="entry name" value="MFS_trans_sf"/>
</dbReference>
<keyword evidence="10" id="KW-1185">Reference proteome</keyword>
<sequence>MPLGLEWRASYWFTTLVVGSGIAIDLLVYSIIIPVIPFQLEQLGYDGVSGLAGWLLFAYTSHIATFPIAVLSERYSSRRWPLILGFVMLIASQIMFMEAPNYAVMCIARVLQGISSSIVWVVGLALLCDCTPEKLIGQQLGLAMVGFSIGLVLGPPIGGALYERFGFRGPFVFGIIFSVADLIGRFVIIERAESIKWGVDPLVPNPPGGDAEKDAPPAEENTEEPKAKPLSFIAVMGKLIRSPRAVAAFLLTLLYGRVNFVQEPSIPVHLQTVWNLTSEKVGIVFIAAVVPTLFSGPLTGWIVDRWGTEWITPLCLILAVPWFVAMSIESKLGLFIAAFGLSSFFGSGVLPPLTAELAAVARGIEGVGYGHVYGAFNAAFGAGSTIGPVIGGQLYDHLENGWQAVVYLAAGMAALGALISIYSTGDDPLLKATWRRIRRRSSLASGSDATS</sequence>
<keyword evidence="5 7" id="KW-0472">Membrane</keyword>
<name>A0A4Y7TYL1_COPMI</name>
<evidence type="ECO:0000256" key="2">
    <source>
        <dbReference type="ARBA" id="ARBA00022448"/>
    </source>
</evidence>
<dbReference type="PROSITE" id="PS50850">
    <property type="entry name" value="MFS"/>
    <property type="match status" value="1"/>
</dbReference>
<dbReference type="PANTHER" id="PTHR23506:SF23">
    <property type="entry name" value="GH10249P"/>
    <property type="match status" value="1"/>
</dbReference>
<evidence type="ECO:0000256" key="7">
    <source>
        <dbReference type="SAM" id="Phobius"/>
    </source>
</evidence>
<dbReference type="InterPro" id="IPR020846">
    <property type="entry name" value="MFS_dom"/>
</dbReference>
<evidence type="ECO:0000256" key="4">
    <source>
        <dbReference type="ARBA" id="ARBA00022989"/>
    </source>
</evidence>